<dbReference type="InterPro" id="IPR001433">
    <property type="entry name" value="OxRdtase_FAD/NAD-bd"/>
</dbReference>
<feature type="domain" description="FAD-binding FR-type" evidence="2">
    <location>
        <begin position="6"/>
        <end position="105"/>
    </location>
</feature>
<dbReference type="InterPro" id="IPR017938">
    <property type="entry name" value="Riboflavin_synthase-like_b-brl"/>
</dbReference>
<dbReference type="GO" id="GO:0006221">
    <property type="term" value="P:pyrimidine nucleotide biosynthetic process"/>
    <property type="evidence" value="ECO:0007669"/>
    <property type="project" value="InterPro"/>
</dbReference>
<feature type="binding site" evidence="1">
    <location>
        <position position="246"/>
    </location>
    <ligand>
        <name>[2Fe-2S] cluster</name>
        <dbReference type="ChEBI" id="CHEBI:190135"/>
    </ligand>
</feature>
<dbReference type="InterPro" id="IPR017927">
    <property type="entry name" value="FAD-bd_FR_type"/>
</dbReference>
<dbReference type="InterPro" id="IPR039261">
    <property type="entry name" value="FNR_nucleotide-bd"/>
</dbReference>
<dbReference type="InterPro" id="IPR050353">
    <property type="entry name" value="PyrK_electron_transfer"/>
</dbReference>
<dbReference type="InterPro" id="IPR019480">
    <property type="entry name" value="Dihydroorotate_DH_Fe-S-bd"/>
</dbReference>
<dbReference type="SUPFAM" id="SSF63380">
    <property type="entry name" value="Riboflavin synthase domain-like"/>
    <property type="match status" value="1"/>
</dbReference>
<gene>
    <name evidence="3" type="ORF">SAMN04490239_0271</name>
</gene>
<dbReference type="Gene3D" id="3.40.50.80">
    <property type="entry name" value="Nucleotide-binding domain of ferredoxin-NADP reductase (FNR) module"/>
    <property type="match status" value="1"/>
</dbReference>
<feature type="binding site" evidence="1">
    <location>
        <position position="241"/>
    </location>
    <ligand>
        <name>[2Fe-2S] cluster</name>
        <dbReference type="ChEBI" id="CHEBI:190135"/>
    </ligand>
</feature>
<dbReference type="SUPFAM" id="SSF52343">
    <property type="entry name" value="Ferredoxin reductase-like, C-terminal NADP-linked domain"/>
    <property type="match status" value="1"/>
</dbReference>
<feature type="binding site" evidence="1">
    <location>
        <position position="249"/>
    </location>
    <ligand>
        <name>[2Fe-2S] cluster</name>
        <dbReference type="ChEBI" id="CHEBI:190135"/>
    </ligand>
</feature>
<keyword evidence="4" id="KW-1185">Reference proteome</keyword>
<proteinExistence type="predicted"/>
<name>A0A1H4IAK4_9NOCA</name>
<keyword evidence="1" id="KW-0479">Metal-binding</keyword>
<feature type="binding site" evidence="1">
    <location>
        <position position="257"/>
    </location>
    <ligand>
        <name>[2Fe-2S] cluster</name>
        <dbReference type="ChEBI" id="CHEBI:190135"/>
    </ligand>
</feature>
<dbReference type="Proteomes" id="UP000183561">
    <property type="component" value="Unassembled WGS sequence"/>
</dbReference>
<dbReference type="Gene3D" id="2.40.30.10">
    <property type="entry name" value="Translation factors"/>
    <property type="match status" value="1"/>
</dbReference>
<dbReference type="PRINTS" id="PR00406">
    <property type="entry name" value="CYTB5RDTASE"/>
</dbReference>
<dbReference type="Pfam" id="PF10418">
    <property type="entry name" value="DHODB_Fe-S_bind"/>
    <property type="match status" value="1"/>
</dbReference>
<dbReference type="GO" id="GO:0016491">
    <property type="term" value="F:oxidoreductase activity"/>
    <property type="evidence" value="ECO:0007669"/>
    <property type="project" value="InterPro"/>
</dbReference>
<dbReference type="PANTHER" id="PTHR43513">
    <property type="entry name" value="DIHYDROOROTATE DEHYDROGENASE B (NAD(+)), ELECTRON TRANSFER SUBUNIT"/>
    <property type="match status" value="1"/>
</dbReference>
<dbReference type="PROSITE" id="PS51384">
    <property type="entry name" value="FAD_FR"/>
    <property type="match status" value="1"/>
</dbReference>
<keyword evidence="1" id="KW-0001">2Fe-2S</keyword>
<organism evidence="3 4">
    <name type="scientific">Rhodococcus koreensis</name>
    <dbReference type="NCBI Taxonomy" id="99653"/>
    <lineage>
        <taxon>Bacteria</taxon>
        <taxon>Bacillati</taxon>
        <taxon>Actinomycetota</taxon>
        <taxon>Actinomycetes</taxon>
        <taxon>Mycobacteriales</taxon>
        <taxon>Nocardiaceae</taxon>
        <taxon>Rhodococcus</taxon>
    </lineage>
</organism>
<evidence type="ECO:0000259" key="2">
    <source>
        <dbReference type="PROSITE" id="PS51384"/>
    </source>
</evidence>
<comment type="cofactor">
    <cofactor evidence="1">
        <name>[2Fe-2S] cluster</name>
        <dbReference type="ChEBI" id="CHEBI:190135"/>
    </cofactor>
    <text evidence="1">Binds 1 [2Fe-2S] cluster per subunit.</text>
</comment>
<dbReference type="GO" id="GO:0051537">
    <property type="term" value="F:2 iron, 2 sulfur cluster binding"/>
    <property type="evidence" value="ECO:0007669"/>
    <property type="project" value="UniProtKB-KW"/>
</dbReference>
<reference evidence="4" key="1">
    <citation type="submission" date="2016-10" db="EMBL/GenBank/DDBJ databases">
        <authorList>
            <person name="Varghese N."/>
            <person name="Submissions S."/>
        </authorList>
    </citation>
    <scope>NUCLEOTIDE SEQUENCE [LARGE SCALE GENOMIC DNA]</scope>
    <source>
        <strain evidence="4">DSM 44498</strain>
    </source>
</reference>
<keyword evidence="1" id="KW-0411">Iron-sulfur</keyword>
<dbReference type="CDD" id="cd06221">
    <property type="entry name" value="sulfite_reductase_like"/>
    <property type="match status" value="1"/>
</dbReference>
<dbReference type="GO" id="GO:0050660">
    <property type="term" value="F:flavin adenine dinucleotide binding"/>
    <property type="evidence" value="ECO:0007669"/>
    <property type="project" value="InterPro"/>
</dbReference>
<evidence type="ECO:0000256" key="1">
    <source>
        <dbReference type="PIRSR" id="PIRSR006816-2"/>
    </source>
</evidence>
<sequence length="277" mass="29898">MPQDCMLPLGYRVASRTVETHDTVTLTLHPIGVLPVNQFTPGQFMMLYAHGVGEVAISVSGDPARDRDTLVHTIRNVGAVSRALHDAPVGTVLGVRGPFGRGWDLRSESGRDLIIVAGGVGLAPLRPVILAALAARDRFRRITLVVGARTPSNILFRSELSAWQSRDDLAVELMIDQPVSGWTGAVGFVTEALHRVPVDPARTTALLCGPEPMMRFCARALTDRDVRPGDIQVSLERNMQCGAGVCGHCQLGELLLCRDGPVVDYTVAEPLLRTPEL</sequence>
<dbReference type="GO" id="GO:0046872">
    <property type="term" value="F:metal ion binding"/>
    <property type="evidence" value="ECO:0007669"/>
    <property type="project" value="UniProtKB-KW"/>
</dbReference>
<dbReference type="InterPro" id="IPR012165">
    <property type="entry name" value="Cyt_c3_hydrogenase_gsu"/>
</dbReference>
<evidence type="ECO:0000313" key="4">
    <source>
        <dbReference type="Proteomes" id="UP000183561"/>
    </source>
</evidence>
<dbReference type="AlphaFoldDB" id="A0A1H4IAK4"/>
<evidence type="ECO:0000313" key="3">
    <source>
        <dbReference type="EMBL" id="SEB31031.1"/>
    </source>
</evidence>
<dbReference type="PIRSF" id="PIRSF006816">
    <property type="entry name" value="Cyc3_hyd_g"/>
    <property type="match status" value="1"/>
</dbReference>
<accession>A0A1H4IAK4</accession>
<dbReference type="Pfam" id="PF00175">
    <property type="entry name" value="NAD_binding_1"/>
    <property type="match status" value="1"/>
</dbReference>
<protein>
    <submittedName>
        <fullName evidence="3">NAD(P)H-flavin reductase</fullName>
    </submittedName>
</protein>
<keyword evidence="1" id="KW-0408">Iron</keyword>
<dbReference type="EMBL" id="FNSV01000002">
    <property type="protein sequence ID" value="SEB31031.1"/>
    <property type="molecule type" value="Genomic_DNA"/>
</dbReference>